<reference evidence="3 4" key="1">
    <citation type="submission" date="2016-10" db="EMBL/GenBank/DDBJ databases">
        <authorList>
            <person name="Varghese N."/>
            <person name="Submissions S."/>
        </authorList>
    </citation>
    <scope>NUCLEOTIDE SEQUENCE [LARGE SCALE GENOMIC DNA]</scope>
    <source>
        <strain evidence="3 4">DSM 1741</strain>
    </source>
</reference>
<accession>A0A8G2BZU8</accession>
<dbReference type="GO" id="GO:0016757">
    <property type="term" value="F:glycosyltransferase activity"/>
    <property type="evidence" value="ECO:0007669"/>
    <property type="project" value="InterPro"/>
</dbReference>
<dbReference type="CDD" id="cd03801">
    <property type="entry name" value="GT4_PimA-like"/>
    <property type="match status" value="1"/>
</dbReference>
<organism evidence="3 4">
    <name type="scientific">Desulfomicrobium norvegicum (strain DSM 1741 / NCIMB 8310)</name>
    <name type="common">Desulfovibrio baculatus (strain Norway 4)</name>
    <name type="synonym">Desulfovibrio desulfuricans (strain Norway 4)</name>
    <dbReference type="NCBI Taxonomy" id="52561"/>
    <lineage>
        <taxon>Bacteria</taxon>
        <taxon>Pseudomonadati</taxon>
        <taxon>Thermodesulfobacteriota</taxon>
        <taxon>Desulfovibrionia</taxon>
        <taxon>Desulfovibrionales</taxon>
        <taxon>Desulfomicrobiaceae</taxon>
        <taxon>Desulfomicrobium</taxon>
    </lineage>
</organism>
<name>A0A8G2BZU8_DESNO</name>
<evidence type="ECO:0000259" key="2">
    <source>
        <dbReference type="Pfam" id="PF13439"/>
    </source>
</evidence>
<protein>
    <submittedName>
        <fullName evidence="3">Glycosyltransferase involved in cell wall bisynthesis</fullName>
    </submittedName>
</protein>
<feature type="domain" description="Glycosyl transferase family 1" evidence="1">
    <location>
        <begin position="183"/>
        <end position="346"/>
    </location>
</feature>
<evidence type="ECO:0000313" key="3">
    <source>
        <dbReference type="EMBL" id="SFL28319.1"/>
    </source>
</evidence>
<dbReference type="EMBL" id="FOTO01000001">
    <property type="protein sequence ID" value="SFL28319.1"/>
    <property type="molecule type" value="Genomic_DNA"/>
</dbReference>
<evidence type="ECO:0000313" key="4">
    <source>
        <dbReference type="Proteomes" id="UP000199581"/>
    </source>
</evidence>
<dbReference type="Proteomes" id="UP000199581">
    <property type="component" value="Unassembled WGS sequence"/>
</dbReference>
<gene>
    <name evidence="3" type="ORF">SAMN05421830_101343</name>
</gene>
<keyword evidence="3" id="KW-0808">Transferase</keyword>
<keyword evidence="4" id="KW-1185">Reference proteome</keyword>
<dbReference type="OrthoDB" id="9803091at2"/>
<proteinExistence type="predicted"/>
<evidence type="ECO:0000259" key="1">
    <source>
        <dbReference type="Pfam" id="PF00534"/>
    </source>
</evidence>
<dbReference type="AlphaFoldDB" id="A0A8G2BZU8"/>
<sequence length="379" mass="41057">MRPRVFISLATSKLGGPGKGLLQFLRSGGFELCDPVLVDFVTESGCESEFARVMRLSGANVAELRQNKKFDMNLVDQAESIVKREGCQILQSHGYKSHVLCALLKRRVRLPWVAYVHGWTSENMKMHCYRIVEMGLVTLATRVVAVSEALGKRLPGIAQRKMTVIPNAVDPAELNDSSGRDVRHELGISGEALVVGVVGRLSPEKGQIFFLKALARTRQRVPNAVGILLGDGQDRAMLEAEAARCGLAGAVYFTGHVSGLGDYYRAMDLVAMPSLSEGMPNVALEAMIFAKPVVSSRVGGVPEVVVEGETGFMVTAGDSESLAVALIRMLESPSRMQAMGEAGRRRALDNFSPTARVDRVLALYKELLVAQTLEGNKNA</sequence>
<dbReference type="InterPro" id="IPR028098">
    <property type="entry name" value="Glyco_trans_4-like_N"/>
</dbReference>
<feature type="domain" description="Glycosyltransferase subfamily 4-like N-terminal" evidence="2">
    <location>
        <begin position="45"/>
        <end position="172"/>
    </location>
</feature>
<dbReference type="InterPro" id="IPR001296">
    <property type="entry name" value="Glyco_trans_1"/>
</dbReference>
<dbReference type="PANTHER" id="PTHR12526">
    <property type="entry name" value="GLYCOSYLTRANSFERASE"/>
    <property type="match status" value="1"/>
</dbReference>
<comment type="caution">
    <text evidence="3">The sequence shown here is derived from an EMBL/GenBank/DDBJ whole genome shotgun (WGS) entry which is preliminary data.</text>
</comment>
<dbReference type="SUPFAM" id="SSF53756">
    <property type="entry name" value="UDP-Glycosyltransferase/glycogen phosphorylase"/>
    <property type="match status" value="1"/>
</dbReference>
<dbReference type="PANTHER" id="PTHR12526:SF636">
    <property type="entry name" value="BLL3647 PROTEIN"/>
    <property type="match status" value="1"/>
</dbReference>
<dbReference type="Pfam" id="PF13439">
    <property type="entry name" value="Glyco_transf_4"/>
    <property type="match status" value="1"/>
</dbReference>
<dbReference type="Gene3D" id="3.40.50.2000">
    <property type="entry name" value="Glycogen Phosphorylase B"/>
    <property type="match status" value="2"/>
</dbReference>
<dbReference type="Pfam" id="PF00534">
    <property type="entry name" value="Glycos_transf_1"/>
    <property type="match status" value="1"/>
</dbReference>